<gene>
    <name evidence="2" type="ORF">S06H3_18215</name>
</gene>
<feature type="compositionally biased region" description="Basic and acidic residues" evidence="1">
    <location>
        <begin position="20"/>
        <end position="39"/>
    </location>
</feature>
<name>X1M5P7_9ZZZZ</name>
<dbReference type="EMBL" id="BARV01009192">
    <property type="protein sequence ID" value="GAI13411.1"/>
    <property type="molecule type" value="Genomic_DNA"/>
</dbReference>
<feature type="region of interest" description="Disordered" evidence="1">
    <location>
        <begin position="20"/>
        <end position="67"/>
    </location>
</feature>
<evidence type="ECO:0008006" key="3">
    <source>
        <dbReference type="Google" id="ProtNLM"/>
    </source>
</evidence>
<organism evidence="2">
    <name type="scientific">marine sediment metagenome</name>
    <dbReference type="NCBI Taxonomy" id="412755"/>
    <lineage>
        <taxon>unclassified sequences</taxon>
        <taxon>metagenomes</taxon>
        <taxon>ecological metagenomes</taxon>
    </lineage>
</organism>
<evidence type="ECO:0000256" key="1">
    <source>
        <dbReference type="SAM" id="MobiDB-lite"/>
    </source>
</evidence>
<accession>X1M5P7</accession>
<dbReference type="AlphaFoldDB" id="X1M5P7"/>
<feature type="compositionally biased region" description="Basic and acidic residues" evidence="1">
    <location>
        <begin position="50"/>
        <end position="61"/>
    </location>
</feature>
<comment type="caution">
    <text evidence="2">The sequence shown here is derived from an EMBL/GenBank/DDBJ whole genome shotgun (WGS) entry which is preliminary data.</text>
</comment>
<reference evidence="2" key="1">
    <citation type="journal article" date="2014" name="Front. Microbiol.">
        <title>High frequency of phylogenetically diverse reductive dehalogenase-homologous genes in deep subseafloor sedimentary metagenomes.</title>
        <authorList>
            <person name="Kawai M."/>
            <person name="Futagami T."/>
            <person name="Toyoda A."/>
            <person name="Takaki Y."/>
            <person name="Nishi S."/>
            <person name="Hori S."/>
            <person name="Arai W."/>
            <person name="Tsubouchi T."/>
            <person name="Morono Y."/>
            <person name="Uchiyama I."/>
            <person name="Ito T."/>
            <person name="Fujiyama A."/>
            <person name="Inagaki F."/>
            <person name="Takami H."/>
        </authorList>
    </citation>
    <scope>NUCLEOTIDE SEQUENCE</scope>
    <source>
        <strain evidence="2">Expedition CK06-06</strain>
    </source>
</reference>
<proteinExistence type="predicted"/>
<evidence type="ECO:0000313" key="2">
    <source>
        <dbReference type="EMBL" id="GAI13411.1"/>
    </source>
</evidence>
<protein>
    <recommendedName>
        <fullName evidence="3">GIY-YIG domain-containing protein</fullName>
    </recommendedName>
</protein>
<sequence length="67" mass="7995">MGKPRDTYKYHLIKDRKVVHRGVTDDPKRREREHQEEFPSSHVKPIGRRTTREAALEWERKGGKRTG</sequence>